<evidence type="ECO:0000256" key="1">
    <source>
        <dbReference type="ARBA" id="ARBA00005568"/>
    </source>
</evidence>
<comment type="similarity">
    <text evidence="1">Belongs to the HpcH/HpaI aldolase family.</text>
</comment>
<keyword evidence="3" id="KW-0456">Lyase</keyword>
<evidence type="ECO:0000256" key="2">
    <source>
        <dbReference type="ARBA" id="ARBA00022723"/>
    </source>
</evidence>
<dbReference type="Pfam" id="PF03328">
    <property type="entry name" value="HpcH_HpaI"/>
    <property type="match status" value="1"/>
</dbReference>
<proteinExistence type="inferred from homology"/>
<dbReference type="SUPFAM" id="SSF51621">
    <property type="entry name" value="Phosphoenolpyruvate/pyruvate domain"/>
    <property type="match status" value="1"/>
</dbReference>
<evidence type="ECO:0000256" key="3">
    <source>
        <dbReference type="ARBA" id="ARBA00023239"/>
    </source>
</evidence>
<dbReference type="InterPro" id="IPR040442">
    <property type="entry name" value="Pyrv_kinase-like_dom_sf"/>
</dbReference>
<gene>
    <name evidence="5" type="ORF">VTL71DRAFT_16491</name>
</gene>
<evidence type="ECO:0000259" key="4">
    <source>
        <dbReference type="Pfam" id="PF03328"/>
    </source>
</evidence>
<organism evidence="5 6">
    <name type="scientific">Oculimacula yallundae</name>
    <dbReference type="NCBI Taxonomy" id="86028"/>
    <lineage>
        <taxon>Eukaryota</taxon>
        <taxon>Fungi</taxon>
        <taxon>Dikarya</taxon>
        <taxon>Ascomycota</taxon>
        <taxon>Pezizomycotina</taxon>
        <taxon>Leotiomycetes</taxon>
        <taxon>Helotiales</taxon>
        <taxon>Ploettnerulaceae</taxon>
        <taxon>Oculimacula</taxon>
    </lineage>
</organism>
<sequence length="277" mass="28836">MSSSPSLVNNLQINSAKGKICTALGIKLIPTSEIVSIAKSAGYDSLFIDLEHSSFSLSQASQLCAAGIMSGITPFVRVPHHCGNGFVQRVLDGGAMGVVFPHISSVEEARDAVSICKFPASATPGVVKLVSGKRSLTAGLPHFAYAPTPPSTITTELDSHGSTVILMIESVAALENIDAIASVPGVDVLLIGSNDLSLELGIQGQWDHELFRGALENVARACRKAGALLGVGGLYNRPDVLEDAIKRLGARYILGNQDVGLVAAAARANVQVLKGLE</sequence>
<dbReference type="PANTHER" id="PTHR30502">
    <property type="entry name" value="2-KETO-3-DEOXY-L-RHAMNONATE ALDOLASE"/>
    <property type="match status" value="1"/>
</dbReference>
<reference evidence="5 6" key="1">
    <citation type="journal article" date="2024" name="Commun. Biol.">
        <title>Comparative genomic analysis of thermophilic fungi reveals convergent evolutionary adaptations and gene losses.</title>
        <authorList>
            <person name="Steindorff A.S."/>
            <person name="Aguilar-Pontes M.V."/>
            <person name="Robinson A.J."/>
            <person name="Andreopoulos B."/>
            <person name="LaButti K."/>
            <person name="Kuo A."/>
            <person name="Mondo S."/>
            <person name="Riley R."/>
            <person name="Otillar R."/>
            <person name="Haridas S."/>
            <person name="Lipzen A."/>
            <person name="Grimwood J."/>
            <person name="Schmutz J."/>
            <person name="Clum A."/>
            <person name="Reid I.D."/>
            <person name="Moisan M.C."/>
            <person name="Butler G."/>
            <person name="Nguyen T.T.M."/>
            <person name="Dewar K."/>
            <person name="Conant G."/>
            <person name="Drula E."/>
            <person name="Henrissat B."/>
            <person name="Hansel C."/>
            <person name="Singer S."/>
            <person name="Hutchinson M.I."/>
            <person name="de Vries R.P."/>
            <person name="Natvig D.O."/>
            <person name="Powell A.J."/>
            <person name="Tsang A."/>
            <person name="Grigoriev I.V."/>
        </authorList>
    </citation>
    <scope>NUCLEOTIDE SEQUENCE [LARGE SCALE GENOMIC DNA]</scope>
    <source>
        <strain evidence="5 6">CBS 494.80</strain>
    </source>
</reference>
<dbReference type="EMBL" id="JAZHXI010000009">
    <property type="protein sequence ID" value="KAL2068393.1"/>
    <property type="molecule type" value="Genomic_DNA"/>
</dbReference>
<feature type="domain" description="HpcH/HpaI aldolase/citrate lyase" evidence="4">
    <location>
        <begin position="33"/>
        <end position="227"/>
    </location>
</feature>
<dbReference type="InterPro" id="IPR050251">
    <property type="entry name" value="HpcH-HpaI_aldolase"/>
</dbReference>
<accession>A0ABR4CGT9</accession>
<evidence type="ECO:0000313" key="6">
    <source>
        <dbReference type="Proteomes" id="UP001595075"/>
    </source>
</evidence>
<dbReference type="PANTHER" id="PTHR30502:SF0">
    <property type="entry name" value="PHOSPHOENOLPYRUVATE CARBOXYLASE FAMILY PROTEIN"/>
    <property type="match status" value="1"/>
</dbReference>
<dbReference type="Proteomes" id="UP001595075">
    <property type="component" value="Unassembled WGS sequence"/>
</dbReference>
<name>A0ABR4CGT9_9HELO</name>
<protein>
    <recommendedName>
        <fullName evidence="4">HpcH/HpaI aldolase/citrate lyase domain-containing protein</fullName>
    </recommendedName>
</protein>
<comment type="caution">
    <text evidence="5">The sequence shown here is derived from an EMBL/GenBank/DDBJ whole genome shotgun (WGS) entry which is preliminary data.</text>
</comment>
<evidence type="ECO:0000313" key="5">
    <source>
        <dbReference type="EMBL" id="KAL2068393.1"/>
    </source>
</evidence>
<dbReference type="InterPro" id="IPR005000">
    <property type="entry name" value="Aldolase/citrate-lyase_domain"/>
</dbReference>
<dbReference type="Gene3D" id="3.20.20.60">
    <property type="entry name" value="Phosphoenolpyruvate-binding domains"/>
    <property type="match status" value="1"/>
</dbReference>
<keyword evidence="2" id="KW-0479">Metal-binding</keyword>
<dbReference type="InterPro" id="IPR015813">
    <property type="entry name" value="Pyrv/PenolPyrv_kinase-like_dom"/>
</dbReference>
<keyword evidence="6" id="KW-1185">Reference proteome</keyword>